<dbReference type="Pfam" id="PF13271">
    <property type="entry name" value="DUF4062"/>
    <property type="match status" value="1"/>
</dbReference>
<organism evidence="2 3">
    <name type="scientific">Araneus ventricosus</name>
    <name type="common">Orbweaver spider</name>
    <name type="synonym">Epeira ventricosa</name>
    <dbReference type="NCBI Taxonomy" id="182803"/>
    <lineage>
        <taxon>Eukaryota</taxon>
        <taxon>Metazoa</taxon>
        <taxon>Ecdysozoa</taxon>
        <taxon>Arthropoda</taxon>
        <taxon>Chelicerata</taxon>
        <taxon>Arachnida</taxon>
        <taxon>Araneae</taxon>
        <taxon>Araneomorphae</taxon>
        <taxon>Entelegynae</taxon>
        <taxon>Araneoidea</taxon>
        <taxon>Araneidae</taxon>
        <taxon>Araneus</taxon>
    </lineage>
</organism>
<feature type="domain" description="DUF4062" evidence="1">
    <location>
        <begin position="132"/>
        <end position="240"/>
    </location>
</feature>
<dbReference type="AlphaFoldDB" id="A0A4Y2AJF3"/>
<dbReference type="PANTHER" id="PTHR44791">
    <property type="entry name" value="TELOMERASE PROTEIN COMPONENT 1 TEP1"/>
    <property type="match status" value="1"/>
</dbReference>
<accession>A0A4Y2AJF3</accession>
<protein>
    <submittedName>
        <fullName evidence="2">Telomerase protein component 1</fullName>
    </submittedName>
</protein>
<evidence type="ECO:0000313" key="3">
    <source>
        <dbReference type="Proteomes" id="UP000499080"/>
    </source>
</evidence>
<dbReference type="InterPro" id="IPR052652">
    <property type="entry name" value="Telomerase_Complex_Comp"/>
</dbReference>
<dbReference type="InterPro" id="IPR025139">
    <property type="entry name" value="DUF4062"/>
</dbReference>
<dbReference type="PANTHER" id="PTHR44791:SF1">
    <property type="entry name" value="TELOMERASE PROTEIN COMPONENT 1"/>
    <property type="match status" value="1"/>
</dbReference>
<dbReference type="EMBL" id="BGPR01000017">
    <property type="protein sequence ID" value="GBL79074.1"/>
    <property type="molecule type" value="Genomic_DNA"/>
</dbReference>
<dbReference type="GO" id="GO:0003720">
    <property type="term" value="F:telomerase activity"/>
    <property type="evidence" value="ECO:0007669"/>
    <property type="project" value="TreeGrafter"/>
</dbReference>
<dbReference type="OrthoDB" id="6427021at2759"/>
<reference evidence="2 3" key="1">
    <citation type="journal article" date="2019" name="Sci. Rep.">
        <title>Orb-weaving spider Araneus ventricosus genome elucidates the spidroin gene catalogue.</title>
        <authorList>
            <person name="Kono N."/>
            <person name="Nakamura H."/>
            <person name="Ohtoshi R."/>
            <person name="Moran D.A.P."/>
            <person name="Shinohara A."/>
            <person name="Yoshida Y."/>
            <person name="Fujiwara M."/>
            <person name="Mori M."/>
            <person name="Tomita M."/>
            <person name="Arakawa K."/>
        </authorList>
    </citation>
    <scope>NUCLEOTIDE SEQUENCE [LARGE SCALE GENOMIC DNA]</scope>
</reference>
<keyword evidence="3" id="KW-1185">Reference proteome</keyword>
<dbReference type="Proteomes" id="UP000499080">
    <property type="component" value="Unassembled WGS sequence"/>
</dbReference>
<comment type="caution">
    <text evidence="2">The sequence shown here is derived from an EMBL/GenBank/DDBJ whole genome shotgun (WGS) entry which is preliminary data.</text>
</comment>
<proteinExistence type="predicted"/>
<dbReference type="GO" id="GO:0000722">
    <property type="term" value="P:telomere maintenance via recombination"/>
    <property type="evidence" value="ECO:0007669"/>
    <property type="project" value="TreeGrafter"/>
</dbReference>
<evidence type="ECO:0000313" key="2">
    <source>
        <dbReference type="EMBL" id="GBL79074.1"/>
    </source>
</evidence>
<dbReference type="InterPro" id="IPR027417">
    <property type="entry name" value="P-loop_NTPase"/>
</dbReference>
<evidence type="ECO:0000259" key="1">
    <source>
        <dbReference type="Pfam" id="PF13271"/>
    </source>
</evidence>
<sequence length="455" mass="51602">MHVDHVIVLRASGSDGGEEVKGVIKSFLHKYREMVNPELLYTDVDFLMSNSSLADSDSADGKDVYLGGNASQLVKFIAERSSGGQLTYVENIDLKYELQTKEIPKKCKKTIVLPEQEKLPILTKVPKWHTVRIFISSTFKDMHSERDLLIRYVIPELRKRAASVFVKINEVDLRWGITETDCASKRAAELCLLEAQKSDLFIGMLGERYGTIFNYDPPDSPELQWVKDYPRGLSITELEMHAGALRADKLLKKKAFFYIRNNTCMNLIPEKYKSNFESEDPESKQKVEALKSKIRSSGLKVYDGYPCHFAGVLDGKPVLSGLDNFGKTVLIETWNAIKEMHEQDPYADDVMEEEMCQQALLHSFDSFVEVKNSPVENLVKEIEKQCGIFLITGNPGSGKTTFVVDLLRKLKNFTVIKFFVGLSPRSTELSYMLQYISNSIARTFPVSSVFPKLTR</sequence>
<dbReference type="GO" id="GO:0070034">
    <property type="term" value="F:telomerase RNA binding"/>
    <property type="evidence" value="ECO:0007669"/>
    <property type="project" value="TreeGrafter"/>
</dbReference>
<gene>
    <name evidence="2" type="primary">TEP1_2</name>
    <name evidence="2" type="ORF">AVEN_49015_1</name>
</gene>
<dbReference type="Gene3D" id="3.40.50.300">
    <property type="entry name" value="P-loop containing nucleotide triphosphate hydrolases"/>
    <property type="match status" value="1"/>
</dbReference>
<name>A0A4Y2AJF3_ARAVE</name>
<dbReference type="SUPFAM" id="SSF52540">
    <property type="entry name" value="P-loop containing nucleoside triphosphate hydrolases"/>
    <property type="match status" value="1"/>
</dbReference>
<dbReference type="GO" id="GO:0005697">
    <property type="term" value="C:telomerase holoenzyme complex"/>
    <property type="evidence" value="ECO:0007669"/>
    <property type="project" value="TreeGrafter"/>
</dbReference>